<keyword evidence="9" id="KW-1185">Reference proteome</keyword>
<keyword evidence="3" id="KW-0862">Zinc</keyword>
<dbReference type="GO" id="GO:0016874">
    <property type="term" value="F:ligase activity"/>
    <property type="evidence" value="ECO:0007669"/>
    <property type="project" value="UniProtKB-KW"/>
</dbReference>
<accession>A0A9N8EBJ7</accession>
<organism evidence="8 9">
    <name type="scientific">Seminavis robusta</name>
    <dbReference type="NCBI Taxonomy" id="568900"/>
    <lineage>
        <taxon>Eukaryota</taxon>
        <taxon>Sar</taxon>
        <taxon>Stramenopiles</taxon>
        <taxon>Ochrophyta</taxon>
        <taxon>Bacillariophyta</taxon>
        <taxon>Bacillariophyceae</taxon>
        <taxon>Bacillariophycidae</taxon>
        <taxon>Naviculales</taxon>
        <taxon>Naviculaceae</taxon>
        <taxon>Seminavis</taxon>
    </lineage>
</organism>
<dbReference type="CDD" id="cd16454">
    <property type="entry name" value="RING-H2_PA-TM-RING"/>
    <property type="match status" value="1"/>
</dbReference>
<evidence type="ECO:0000256" key="5">
    <source>
        <dbReference type="SAM" id="MobiDB-lite"/>
    </source>
</evidence>
<comment type="caution">
    <text evidence="8">The sequence shown here is derived from an EMBL/GenBank/DDBJ whole genome shotgun (WGS) entry which is preliminary data.</text>
</comment>
<dbReference type="InterPro" id="IPR013083">
    <property type="entry name" value="Znf_RING/FYVE/PHD"/>
</dbReference>
<evidence type="ECO:0000313" key="9">
    <source>
        <dbReference type="Proteomes" id="UP001153069"/>
    </source>
</evidence>
<dbReference type="Pfam" id="PF13639">
    <property type="entry name" value="zf-RING_2"/>
    <property type="match status" value="1"/>
</dbReference>
<keyword evidence="6" id="KW-1133">Transmembrane helix</keyword>
<evidence type="ECO:0000256" key="6">
    <source>
        <dbReference type="SAM" id="Phobius"/>
    </source>
</evidence>
<keyword evidence="1" id="KW-0479">Metal-binding</keyword>
<dbReference type="OrthoDB" id="48856at2759"/>
<dbReference type="InterPro" id="IPR001841">
    <property type="entry name" value="Znf_RING"/>
</dbReference>
<dbReference type="SUPFAM" id="SSF57850">
    <property type="entry name" value="RING/U-box"/>
    <property type="match status" value="1"/>
</dbReference>
<feature type="compositionally biased region" description="Polar residues" evidence="5">
    <location>
        <begin position="415"/>
        <end position="440"/>
    </location>
</feature>
<feature type="region of interest" description="Disordered" evidence="5">
    <location>
        <begin position="153"/>
        <end position="184"/>
    </location>
</feature>
<sequence>MDGSSFSYNSTGIVGSGFNGDSSFERFGSFDSPNSGGHGRDAYEFVAFLLWYLFLVLCCVIPTCCAYRRRRLVEARIAQQQASVSRIERQNLFILSSLRQSQVNNERINEQRRAKIAEKLQETTMTVAEEHILDISGEDGETKLQSTVIVTEEPQPQPTTIETNGTSNTPPPDADTGSNGNNITPPLTATICSGLAVEYDIETGDPDNPHALQIPITASNTTTNAQQEGGEDPTTTHRTVPGACAICLCPYEPGEQVTWSPREACQHVFHSGCIIPWLGKSDEPKCPCCRRDFCDPVPISQLEIEPMSLFAPVSFATNRIDGGEEDDIVVPHFMRALEASRLEFMASLELAAVEAAGRRDTMLLQQQQSEREGGLSLFDASPFEPAPSNNTNSANMQQQSPQGGSPFEIHGSQGIAVNTIVNTEGGNVQQGNTSQTSSTP</sequence>
<dbReference type="Proteomes" id="UP001153069">
    <property type="component" value="Unassembled WGS sequence"/>
</dbReference>
<feature type="region of interest" description="Disordered" evidence="5">
    <location>
        <begin position="367"/>
        <end position="440"/>
    </location>
</feature>
<dbReference type="PANTHER" id="PTHR14155:SF627">
    <property type="entry name" value="OS06G0192800 PROTEIN"/>
    <property type="match status" value="1"/>
</dbReference>
<evidence type="ECO:0000256" key="1">
    <source>
        <dbReference type="ARBA" id="ARBA00022723"/>
    </source>
</evidence>
<keyword evidence="8" id="KW-0436">Ligase</keyword>
<gene>
    <name evidence="8" type="ORF">SEMRO_852_G211040.1</name>
</gene>
<protein>
    <submittedName>
        <fullName evidence="8">Protein ligase RNF181</fullName>
    </submittedName>
</protein>
<feature type="transmembrane region" description="Helical" evidence="6">
    <location>
        <begin position="45"/>
        <end position="67"/>
    </location>
</feature>
<dbReference type="EMBL" id="CAICTM010000851">
    <property type="protein sequence ID" value="CAB9517380.1"/>
    <property type="molecule type" value="Genomic_DNA"/>
</dbReference>
<evidence type="ECO:0000259" key="7">
    <source>
        <dbReference type="PROSITE" id="PS50089"/>
    </source>
</evidence>
<reference evidence="8" key="1">
    <citation type="submission" date="2020-06" db="EMBL/GenBank/DDBJ databases">
        <authorList>
            <consortium name="Plant Systems Biology data submission"/>
        </authorList>
    </citation>
    <scope>NUCLEOTIDE SEQUENCE</scope>
    <source>
        <strain evidence="8">D6</strain>
    </source>
</reference>
<name>A0A9N8EBJ7_9STRA</name>
<feature type="domain" description="RING-type" evidence="7">
    <location>
        <begin position="244"/>
        <end position="290"/>
    </location>
</feature>
<proteinExistence type="predicted"/>
<keyword evidence="2 4" id="KW-0863">Zinc-finger</keyword>
<dbReference type="AlphaFoldDB" id="A0A9N8EBJ7"/>
<dbReference type="GO" id="GO:0008270">
    <property type="term" value="F:zinc ion binding"/>
    <property type="evidence" value="ECO:0007669"/>
    <property type="project" value="UniProtKB-KW"/>
</dbReference>
<evidence type="ECO:0000313" key="8">
    <source>
        <dbReference type="EMBL" id="CAB9517380.1"/>
    </source>
</evidence>
<keyword evidence="6" id="KW-0472">Membrane</keyword>
<feature type="compositionally biased region" description="Polar residues" evidence="5">
    <location>
        <begin position="387"/>
        <end position="403"/>
    </location>
</feature>
<evidence type="ECO:0000256" key="4">
    <source>
        <dbReference type="PROSITE-ProRule" id="PRU00175"/>
    </source>
</evidence>
<feature type="compositionally biased region" description="Polar residues" evidence="5">
    <location>
        <begin position="158"/>
        <end position="168"/>
    </location>
</feature>
<dbReference type="PROSITE" id="PS50089">
    <property type="entry name" value="ZF_RING_2"/>
    <property type="match status" value="1"/>
</dbReference>
<evidence type="ECO:0000256" key="2">
    <source>
        <dbReference type="ARBA" id="ARBA00022771"/>
    </source>
</evidence>
<evidence type="ECO:0000256" key="3">
    <source>
        <dbReference type="ARBA" id="ARBA00022833"/>
    </source>
</evidence>
<dbReference type="PANTHER" id="PTHR14155">
    <property type="entry name" value="RING FINGER DOMAIN-CONTAINING"/>
    <property type="match status" value="1"/>
</dbReference>
<keyword evidence="6" id="KW-0812">Transmembrane</keyword>
<dbReference type="Gene3D" id="3.30.40.10">
    <property type="entry name" value="Zinc/RING finger domain, C3HC4 (zinc finger)"/>
    <property type="match status" value="1"/>
</dbReference>
<dbReference type="InterPro" id="IPR053238">
    <property type="entry name" value="RING-H2_zinc_finger"/>
</dbReference>